<evidence type="ECO:0000256" key="1">
    <source>
        <dbReference type="SAM" id="MobiDB-lite"/>
    </source>
</evidence>
<dbReference type="KEGG" id="mtt:Ftrac_1380"/>
<gene>
    <name evidence="3" type="ordered locus">Ftrac_1380</name>
</gene>
<evidence type="ECO:0000313" key="3">
    <source>
        <dbReference type="EMBL" id="ADR21370.1"/>
    </source>
</evidence>
<feature type="transmembrane region" description="Helical" evidence="2">
    <location>
        <begin position="84"/>
        <end position="104"/>
    </location>
</feature>
<reference evidence="3 4" key="1">
    <citation type="journal article" date="2011" name="Stand. Genomic Sci.">
        <title>Complete genome sequence of Marivirga tractuosa type strain (H-43).</title>
        <authorList>
            <person name="Pagani I."/>
            <person name="Chertkov O."/>
            <person name="Lapidus A."/>
            <person name="Lucas S."/>
            <person name="Del Rio T.G."/>
            <person name="Tice H."/>
            <person name="Copeland A."/>
            <person name="Cheng J.F."/>
            <person name="Nolan M."/>
            <person name="Saunders E."/>
            <person name="Pitluck S."/>
            <person name="Held B."/>
            <person name="Goodwin L."/>
            <person name="Liolios K."/>
            <person name="Ovchinikova G."/>
            <person name="Ivanova N."/>
            <person name="Mavromatis K."/>
            <person name="Pati A."/>
            <person name="Chen A."/>
            <person name="Palaniappan K."/>
            <person name="Land M."/>
            <person name="Hauser L."/>
            <person name="Jeffries C.D."/>
            <person name="Detter J.C."/>
            <person name="Han C."/>
            <person name="Tapia R."/>
            <person name="Ngatchou-Djao O.D."/>
            <person name="Rohde M."/>
            <person name="Goker M."/>
            <person name="Spring S."/>
            <person name="Sikorski J."/>
            <person name="Woyke T."/>
            <person name="Bristow J."/>
            <person name="Eisen J.A."/>
            <person name="Markowitz V."/>
            <person name="Hugenholtz P."/>
            <person name="Klenk H.P."/>
            <person name="Kyrpides N.C."/>
        </authorList>
    </citation>
    <scope>NUCLEOTIDE SEQUENCE [LARGE SCALE GENOMIC DNA]</scope>
    <source>
        <strain evidence="4">ATCC 23168 / DSM 4126 / NBRC 15989 / NCIMB 1408 / VKM B-1430 / H-43</strain>
    </source>
</reference>
<keyword evidence="2" id="KW-0472">Membrane</keyword>
<proteinExistence type="predicted"/>
<feature type="region of interest" description="Disordered" evidence="1">
    <location>
        <begin position="151"/>
        <end position="173"/>
    </location>
</feature>
<protein>
    <submittedName>
        <fullName evidence="3">Uncharacterized protein</fullName>
    </submittedName>
</protein>
<accession>E4TM94</accession>
<keyword evidence="2" id="KW-1133">Transmembrane helix</keyword>
<organism evidence="3 4">
    <name type="scientific">Marivirga tractuosa (strain ATCC 23168 / DSM 4126 / NBRC 15989 / NCIMB 1408 / VKM B-1430 / H-43)</name>
    <name type="common">Microscilla tractuosa</name>
    <name type="synonym">Flexibacter tractuosus</name>
    <dbReference type="NCBI Taxonomy" id="643867"/>
    <lineage>
        <taxon>Bacteria</taxon>
        <taxon>Pseudomonadati</taxon>
        <taxon>Bacteroidota</taxon>
        <taxon>Cytophagia</taxon>
        <taxon>Cytophagales</taxon>
        <taxon>Marivirgaceae</taxon>
        <taxon>Marivirga</taxon>
    </lineage>
</organism>
<dbReference type="STRING" id="643867.Ftrac_1380"/>
<dbReference type="EMBL" id="CP002349">
    <property type="protein sequence ID" value="ADR21370.1"/>
    <property type="molecule type" value="Genomic_DNA"/>
</dbReference>
<keyword evidence="4" id="KW-1185">Reference proteome</keyword>
<dbReference type="HOGENOM" id="CLU_1545815_0_0_10"/>
<evidence type="ECO:0000313" key="4">
    <source>
        <dbReference type="Proteomes" id="UP000008720"/>
    </source>
</evidence>
<keyword evidence="2" id="KW-0812">Transmembrane</keyword>
<dbReference type="RefSeq" id="WP_013453519.1">
    <property type="nucleotide sequence ID" value="NC_014759.1"/>
</dbReference>
<sequence>MALEKLEQWLEKYWLGELSQVEEMQFKSELKANKGSLKGELKQMAEWFESHEEVKEHLRLDDDFDEKVMNKIHQKSQPKDSWNWMKVAASILVVFALGFFAWWMPQQQEQKQLAQQEEKAYKEAKATLELMASMMNHGKKHLSSLEMINTAQEKVKNTFQPDRKENKKEGQDG</sequence>
<dbReference type="OrthoDB" id="667398at2"/>
<dbReference type="AlphaFoldDB" id="E4TM94"/>
<dbReference type="Proteomes" id="UP000008720">
    <property type="component" value="Chromosome"/>
</dbReference>
<name>E4TM94_MARTH</name>
<feature type="compositionally biased region" description="Basic and acidic residues" evidence="1">
    <location>
        <begin position="153"/>
        <end position="173"/>
    </location>
</feature>
<evidence type="ECO:0000256" key="2">
    <source>
        <dbReference type="SAM" id="Phobius"/>
    </source>
</evidence>